<dbReference type="PANTHER" id="PTHR30250">
    <property type="entry name" value="PST FAMILY PREDICTED COLANIC ACID TRANSPORTER"/>
    <property type="match status" value="1"/>
</dbReference>
<reference evidence="8 9" key="1">
    <citation type="submission" date="2008-12" db="EMBL/GenBank/DDBJ databases">
        <title>Annotation of Bacteroides fragilis strain 3_1_12.</title>
        <authorList>
            <consortium name="The Broad Institute Genome Sequencing Platform"/>
            <person name="Ward D."/>
            <person name="Young S.K."/>
            <person name="Kodira C.D."/>
            <person name="Zeng Q."/>
            <person name="Koehrsen M."/>
            <person name="Alvarado L."/>
            <person name="Berlin A."/>
            <person name="Borenstein D."/>
            <person name="Chen Z."/>
            <person name="Engels R."/>
            <person name="Freedman E."/>
            <person name="Gellesch M."/>
            <person name="Goldberg J."/>
            <person name="Griggs A."/>
            <person name="Gujja S."/>
            <person name="Heiman D."/>
            <person name="Hepburn T."/>
            <person name="Howarth C."/>
            <person name="Jen D."/>
            <person name="Larson L."/>
            <person name="Lewis B."/>
            <person name="Mehta T."/>
            <person name="Park D."/>
            <person name="Pearson M."/>
            <person name="Roberts A."/>
            <person name="Saif S."/>
            <person name="Shea T."/>
            <person name="Shenoy N."/>
            <person name="Sisk P."/>
            <person name="Stolte C."/>
            <person name="Sykes S."/>
            <person name="Walk T."/>
            <person name="White J."/>
            <person name="Yandava C."/>
            <person name="Allen-Vercoe E."/>
            <person name="Strauss J."/>
            <person name="Ambrose C."/>
            <person name="Lander E."/>
            <person name="Nusbaum C."/>
            <person name="Galagan J."/>
            <person name="Birren B."/>
        </authorList>
    </citation>
    <scope>NUCLEOTIDE SEQUENCE [LARGE SCALE GENOMIC DNA]</scope>
    <source>
        <strain evidence="8 9">3_1_12</strain>
    </source>
</reference>
<protein>
    <recommendedName>
        <fullName evidence="10">Oligosaccharide flippase family protein</fullName>
    </recommendedName>
</protein>
<dbReference type="InterPro" id="IPR050833">
    <property type="entry name" value="Poly_Biosynth_Transport"/>
</dbReference>
<sequence length="186" mass="20544">LSYAEESVWKVFIESNKRDRRVSESLKHKTVKGVGWSFADNISSSGVSFLVGLVLARLLTPAEYGIMAMIAIFIAISNSIIDSGFSNALIRKTDIKRIDYNTVFFFNLVVGVILYVLLYFCAPSISSFFNEPILIPVTRVIGLVLIINSLGIIQRTIMVREIDFRTQTKISLIASLSSGGIGIVMA</sequence>
<evidence type="ECO:0000313" key="8">
    <source>
        <dbReference type="EMBL" id="EFR56228.1"/>
    </source>
</evidence>
<feature type="transmembrane region" description="Helical" evidence="7">
    <location>
        <begin position="133"/>
        <end position="153"/>
    </location>
</feature>
<evidence type="ECO:0000313" key="9">
    <source>
        <dbReference type="Proteomes" id="UP000005101"/>
    </source>
</evidence>
<keyword evidence="4 7" id="KW-0812">Transmembrane</keyword>
<keyword evidence="6 7" id="KW-0472">Membrane</keyword>
<dbReference type="EMBL" id="EQ973241">
    <property type="protein sequence ID" value="EFR56228.1"/>
    <property type="molecule type" value="Genomic_DNA"/>
</dbReference>
<name>A0ABN0BTR2_BACFG</name>
<proteinExistence type="inferred from homology"/>
<keyword evidence="3" id="KW-1003">Cell membrane</keyword>
<keyword evidence="5 7" id="KW-1133">Transmembrane helix</keyword>
<evidence type="ECO:0008006" key="10">
    <source>
        <dbReference type="Google" id="ProtNLM"/>
    </source>
</evidence>
<comment type="subcellular location">
    <subcellularLocation>
        <location evidence="1">Cell membrane</location>
        <topology evidence="1">Multi-pass membrane protein</topology>
    </subcellularLocation>
</comment>
<evidence type="ECO:0000256" key="5">
    <source>
        <dbReference type="ARBA" id="ARBA00022989"/>
    </source>
</evidence>
<evidence type="ECO:0000256" key="6">
    <source>
        <dbReference type="ARBA" id="ARBA00023136"/>
    </source>
</evidence>
<feature type="non-terminal residue" evidence="8">
    <location>
        <position position="1"/>
    </location>
</feature>
<dbReference type="Pfam" id="PF13440">
    <property type="entry name" value="Polysacc_synt_3"/>
    <property type="match status" value="1"/>
</dbReference>
<organism evidence="8 9">
    <name type="scientific">Bacteroides fragilis 3_1_12</name>
    <dbReference type="NCBI Taxonomy" id="457424"/>
    <lineage>
        <taxon>Bacteria</taxon>
        <taxon>Pseudomonadati</taxon>
        <taxon>Bacteroidota</taxon>
        <taxon>Bacteroidia</taxon>
        <taxon>Bacteroidales</taxon>
        <taxon>Bacteroidaceae</taxon>
        <taxon>Bacteroides</taxon>
    </lineage>
</organism>
<feature type="non-terminal residue" evidence="8">
    <location>
        <position position="186"/>
    </location>
</feature>
<accession>A0ABN0BTR2</accession>
<dbReference type="PANTHER" id="PTHR30250:SF10">
    <property type="entry name" value="LIPOPOLYSACCHARIDE BIOSYNTHESIS PROTEIN WZXC"/>
    <property type="match status" value="1"/>
</dbReference>
<evidence type="ECO:0000256" key="4">
    <source>
        <dbReference type="ARBA" id="ARBA00022692"/>
    </source>
</evidence>
<evidence type="ECO:0000256" key="1">
    <source>
        <dbReference type="ARBA" id="ARBA00004651"/>
    </source>
</evidence>
<evidence type="ECO:0000256" key="7">
    <source>
        <dbReference type="SAM" id="Phobius"/>
    </source>
</evidence>
<gene>
    <name evidence="8" type="ORF">BFAG_04927</name>
</gene>
<feature type="transmembrane region" description="Helical" evidence="7">
    <location>
        <begin position="102"/>
        <end position="121"/>
    </location>
</feature>
<comment type="similarity">
    <text evidence="2">Belongs to the polysaccharide synthase family.</text>
</comment>
<evidence type="ECO:0000256" key="3">
    <source>
        <dbReference type="ARBA" id="ARBA00022475"/>
    </source>
</evidence>
<keyword evidence="9" id="KW-1185">Reference proteome</keyword>
<feature type="transmembrane region" description="Helical" evidence="7">
    <location>
        <begin position="64"/>
        <end position="81"/>
    </location>
</feature>
<evidence type="ECO:0000256" key="2">
    <source>
        <dbReference type="ARBA" id="ARBA00007430"/>
    </source>
</evidence>
<dbReference type="Proteomes" id="UP000005101">
    <property type="component" value="Unassembled WGS sequence"/>
</dbReference>